<proteinExistence type="predicted"/>
<dbReference type="EMBL" id="REGN01005103">
    <property type="protein sequence ID" value="RNA14827.1"/>
    <property type="molecule type" value="Genomic_DNA"/>
</dbReference>
<dbReference type="Proteomes" id="UP000276133">
    <property type="component" value="Unassembled WGS sequence"/>
</dbReference>
<gene>
    <name evidence="1" type="ORF">BpHYR1_029409</name>
</gene>
<protein>
    <submittedName>
        <fullName evidence="1">Uncharacterized protein</fullName>
    </submittedName>
</protein>
<accession>A0A3M7QTR0</accession>
<organism evidence="1 2">
    <name type="scientific">Brachionus plicatilis</name>
    <name type="common">Marine rotifer</name>
    <name type="synonym">Brachionus muelleri</name>
    <dbReference type="NCBI Taxonomy" id="10195"/>
    <lineage>
        <taxon>Eukaryota</taxon>
        <taxon>Metazoa</taxon>
        <taxon>Spiralia</taxon>
        <taxon>Gnathifera</taxon>
        <taxon>Rotifera</taxon>
        <taxon>Eurotatoria</taxon>
        <taxon>Monogononta</taxon>
        <taxon>Pseudotrocha</taxon>
        <taxon>Ploima</taxon>
        <taxon>Brachionidae</taxon>
        <taxon>Brachionus</taxon>
    </lineage>
</organism>
<keyword evidence="2" id="KW-1185">Reference proteome</keyword>
<sequence length="94" mass="10856">AELFLKSQILQKISIKCLTGKSDLRFFNIFNIFIPGYNCYLSKKICIIEKEKPDLQFLKNYHNLLKKISLKSTPSELTLTPDDIFDITADVTLI</sequence>
<evidence type="ECO:0000313" key="1">
    <source>
        <dbReference type="EMBL" id="RNA14827.1"/>
    </source>
</evidence>
<reference evidence="1 2" key="1">
    <citation type="journal article" date="2018" name="Sci. Rep.">
        <title>Genomic signatures of local adaptation to the degree of environmental predictability in rotifers.</title>
        <authorList>
            <person name="Franch-Gras L."/>
            <person name="Hahn C."/>
            <person name="Garcia-Roger E.M."/>
            <person name="Carmona M.J."/>
            <person name="Serra M."/>
            <person name="Gomez A."/>
        </authorList>
    </citation>
    <scope>NUCLEOTIDE SEQUENCE [LARGE SCALE GENOMIC DNA]</scope>
    <source>
        <strain evidence="1">HYR1</strain>
    </source>
</reference>
<evidence type="ECO:0000313" key="2">
    <source>
        <dbReference type="Proteomes" id="UP000276133"/>
    </source>
</evidence>
<name>A0A3M7QTR0_BRAPC</name>
<comment type="caution">
    <text evidence="1">The sequence shown here is derived from an EMBL/GenBank/DDBJ whole genome shotgun (WGS) entry which is preliminary data.</text>
</comment>
<dbReference type="AlphaFoldDB" id="A0A3M7QTR0"/>
<feature type="non-terminal residue" evidence="1">
    <location>
        <position position="1"/>
    </location>
</feature>